<keyword evidence="7" id="KW-1185">Reference proteome</keyword>
<evidence type="ECO:0000256" key="2">
    <source>
        <dbReference type="ARBA" id="ARBA00022801"/>
    </source>
</evidence>
<proteinExistence type="predicted"/>
<protein>
    <submittedName>
        <fullName evidence="6">CHAP domain-containing protein</fullName>
    </submittedName>
</protein>
<accession>A0A4P6JX12</accession>
<dbReference type="InterPro" id="IPR038765">
    <property type="entry name" value="Papain-like_cys_pep_sf"/>
</dbReference>
<dbReference type="PANTHER" id="PTHR33734">
    <property type="entry name" value="LYSM DOMAIN-CONTAINING GPI-ANCHORED PROTEIN 2"/>
    <property type="match status" value="1"/>
</dbReference>
<dbReference type="Pfam" id="PF05257">
    <property type="entry name" value="CHAP"/>
    <property type="match status" value="1"/>
</dbReference>
<evidence type="ECO:0000313" key="7">
    <source>
        <dbReference type="Proteomes" id="UP000290365"/>
    </source>
</evidence>
<dbReference type="AlphaFoldDB" id="A0A4P6JX12"/>
<dbReference type="Pfam" id="PF01476">
    <property type="entry name" value="LysM"/>
    <property type="match status" value="1"/>
</dbReference>
<evidence type="ECO:0000256" key="1">
    <source>
        <dbReference type="ARBA" id="ARBA00022729"/>
    </source>
</evidence>
<dbReference type="OrthoDB" id="153961at2"/>
<keyword evidence="1" id="KW-0732">Signal</keyword>
<dbReference type="PANTHER" id="PTHR33734:SF22">
    <property type="entry name" value="MEMBRANE-BOUND LYTIC MUREIN TRANSGLYCOSYLASE D"/>
    <property type="match status" value="1"/>
</dbReference>
<feature type="domain" description="LysM" evidence="5">
    <location>
        <begin position="56"/>
        <end position="100"/>
    </location>
</feature>
<evidence type="ECO:0000259" key="4">
    <source>
        <dbReference type="PROSITE" id="PS50911"/>
    </source>
</evidence>
<gene>
    <name evidence="6" type="ORF">EPA93_31615</name>
</gene>
<dbReference type="GO" id="GO:0008932">
    <property type="term" value="F:lytic endotransglycosylase activity"/>
    <property type="evidence" value="ECO:0007669"/>
    <property type="project" value="TreeGrafter"/>
</dbReference>
<keyword evidence="2" id="KW-0378">Hydrolase</keyword>
<keyword evidence="3" id="KW-0961">Cell wall biogenesis/degradation</keyword>
<dbReference type="PROSITE" id="PS50911">
    <property type="entry name" value="CHAP"/>
    <property type="match status" value="1"/>
</dbReference>
<dbReference type="GO" id="GO:0016787">
    <property type="term" value="F:hydrolase activity"/>
    <property type="evidence" value="ECO:0007669"/>
    <property type="project" value="UniProtKB-KW"/>
</dbReference>
<dbReference type="RefSeq" id="WP_129891343.1">
    <property type="nucleotide sequence ID" value="NZ_CP035758.1"/>
</dbReference>
<dbReference type="EMBL" id="CP035758">
    <property type="protein sequence ID" value="QBD80278.1"/>
    <property type="molecule type" value="Genomic_DNA"/>
</dbReference>
<reference evidence="6 7" key="1">
    <citation type="submission" date="2019-01" db="EMBL/GenBank/DDBJ databases">
        <title>Ktedonosporobacter rubrisoli SCAWS-G2.</title>
        <authorList>
            <person name="Huang Y."/>
            <person name="Yan B."/>
        </authorList>
    </citation>
    <scope>NUCLEOTIDE SEQUENCE [LARGE SCALE GENOMIC DNA]</scope>
    <source>
        <strain evidence="6 7">SCAWS-G2</strain>
    </source>
</reference>
<dbReference type="Proteomes" id="UP000290365">
    <property type="component" value="Chromosome"/>
</dbReference>
<dbReference type="PROSITE" id="PS51782">
    <property type="entry name" value="LYSM"/>
    <property type="match status" value="1"/>
</dbReference>
<dbReference type="InterPro" id="IPR007921">
    <property type="entry name" value="CHAP_dom"/>
</dbReference>
<dbReference type="Gene3D" id="3.10.350.10">
    <property type="entry name" value="LysM domain"/>
    <property type="match status" value="1"/>
</dbReference>
<name>A0A4P6JX12_KTERU</name>
<dbReference type="CDD" id="cd00118">
    <property type="entry name" value="LysM"/>
    <property type="match status" value="1"/>
</dbReference>
<evidence type="ECO:0000313" key="6">
    <source>
        <dbReference type="EMBL" id="QBD80278.1"/>
    </source>
</evidence>
<dbReference type="InterPro" id="IPR036779">
    <property type="entry name" value="LysM_dom_sf"/>
</dbReference>
<evidence type="ECO:0000256" key="3">
    <source>
        <dbReference type="ARBA" id="ARBA00023316"/>
    </source>
</evidence>
<evidence type="ECO:0000259" key="5">
    <source>
        <dbReference type="PROSITE" id="PS51782"/>
    </source>
</evidence>
<dbReference type="KEGG" id="kbs:EPA93_31615"/>
<dbReference type="Gene3D" id="3.90.1720.10">
    <property type="entry name" value="endopeptidase domain like (from Nostoc punctiforme)"/>
    <property type="match status" value="1"/>
</dbReference>
<dbReference type="SUPFAM" id="SSF54001">
    <property type="entry name" value="Cysteine proteinases"/>
    <property type="match status" value="1"/>
</dbReference>
<dbReference type="SMART" id="SM00257">
    <property type="entry name" value="LysM"/>
    <property type="match status" value="1"/>
</dbReference>
<sequence length="237" mass="25765">MSKKRNIFEYLRQHRKLTFVLGHLAVVSVFGLAVMGSMFSSSLFSAFAQSCASGEQVYIVAPGDTLGKIASRYNTSAQNLANHNRLGNVNVIYADQRLCIPGGTSASAVNTVIHNALAATSAMNNPFPYPQCTWWADQRFHQINGAYVPWTTNSDAYLWSTRARQYNWNVSSTPSVGAIINLQPWVQGARGLGHVAIVEQVLGNGNVIASNMNWGGNPTQITNVEFAPGPGVTFITR</sequence>
<dbReference type="InterPro" id="IPR018392">
    <property type="entry name" value="LysM"/>
</dbReference>
<feature type="domain" description="Peptidase C51" evidence="4">
    <location>
        <begin position="107"/>
        <end position="236"/>
    </location>
</feature>
<dbReference type="GO" id="GO:0071555">
    <property type="term" value="P:cell wall organization"/>
    <property type="evidence" value="ECO:0007669"/>
    <property type="project" value="UniProtKB-KW"/>
</dbReference>
<dbReference type="SUPFAM" id="SSF54106">
    <property type="entry name" value="LysM domain"/>
    <property type="match status" value="1"/>
</dbReference>
<organism evidence="6 7">
    <name type="scientific">Ktedonosporobacter rubrisoli</name>
    <dbReference type="NCBI Taxonomy" id="2509675"/>
    <lineage>
        <taxon>Bacteria</taxon>
        <taxon>Bacillati</taxon>
        <taxon>Chloroflexota</taxon>
        <taxon>Ktedonobacteria</taxon>
        <taxon>Ktedonobacterales</taxon>
        <taxon>Ktedonosporobacteraceae</taxon>
        <taxon>Ktedonosporobacter</taxon>
    </lineage>
</organism>